<dbReference type="EMBL" id="CP009247">
    <property type="protein sequence ID" value="APT89439.1"/>
    <property type="molecule type" value="Genomic_DNA"/>
</dbReference>
<evidence type="ECO:0000313" key="2">
    <source>
        <dbReference type="Proteomes" id="UP000185434"/>
    </source>
</evidence>
<protein>
    <recommendedName>
        <fullName evidence="3">CRISPR-associated protein</fullName>
    </recommendedName>
</protein>
<evidence type="ECO:0000313" key="1">
    <source>
        <dbReference type="EMBL" id="APT89439.1"/>
    </source>
</evidence>
<evidence type="ECO:0008006" key="3">
    <source>
        <dbReference type="Google" id="ProtNLM"/>
    </source>
</evidence>
<dbReference type="SUPFAM" id="SSF117987">
    <property type="entry name" value="CRISPR-associated protein"/>
    <property type="match status" value="1"/>
</dbReference>
<keyword evidence="2" id="KW-1185">Reference proteome</keyword>
<dbReference type="InterPro" id="IPR010179">
    <property type="entry name" value="CRISPR-assoc_prot_Cse3"/>
</dbReference>
<dbReference type="AlphaFoldDB" id="A0A1L7CUD1"/>
<dbReference type="Proteomes" id="UP000185434">
    <property type="component" value="Chromosome"/>
</dbReference>
<reference evidence="1 2" key="1">
    <citation type="submission" date="2014-08" db="EMBL/GenBank/DDBJ databases">
        <title>Complete genome sequence of Corynebacterium frankenforstense ST18(T) (=DSM 45800(T)), isolated from raw cow milk.</title>
        <authorList>
            <person name="Ruckert C."/>
            <person name="Albersmeier A."/>
            <person name="Winkler A."/>
            <person name="Lipski A."/>
            <person name="Kalinowski J."/>
        </authorList>
    </citation>
    <scope>NUCLEOTIDE SEQUENCE [LARGE SCALE GENOMIC DNA]</scope>
    <source>
        <strain evidence="1 2">ST18</strain>
    </source>
</reference>
<dbReference type="KEGG" id="cfk:CFRA_09480"/>
<name>A0A1L7CUD1_9CORY</name>
<organism evidence="1 2">
    <name type="scientific">Corynebacterium frankenforstense DSM 45800</name>
    <dbReference type="NCBI Taxonomy" id="1437875"/>
    <lineage>
        <taxon>Bacteria</taxon>
        <taxon>Bacillati</taxon>
        <taxon>Actinomycetota</taxon>
        <taxon>Actinomycetes</taxon>
        <taxon>Mycobacteriales</taxon>
        <taxon>Corynebacteriaceae</taxon>
        <taxon>Corynebacterium</taxon>
    </lineage>
</organism>
<dbReference type="Pfam" id="PF08798">
    <property type="entry name" value="CRISPR_assoc"/>
    <property type="match status" value="1"/>
</dbReference>
<proteinExistence type="predicted"/>
<gene>
    <name evidence="1" type="ORF">CFRA_09480</name>
</gene>
<dbReference type="Gene3D" id="3.30.70.1210">
    <property type="entry name" value="Crispr-associated protein, domain 2"/>
    <property type="match status" value="1"/>
</dbReference>
<sequence length="132" mass="14431">MEMKPTAAVEPFTAGQELALTVLLETTFTKAAWVPEEIWNLPDRPAIRNKRIPVPDDRLEVWIREKLERNGLAAKNVSVLATSREKVKKHTIPTAAVAATVTVVDPEKANAALVGGLGRSKNFGCGMLLPLY</sequence>
<accession>A0A1L7CUD1</accession>